<evidence type="ECO:0000313" key="2">
    <source>
        <dbReference type="RefSeq" id="XP_036367216.1"/>
    </source>
</evidence>
<reference evidence="2" key="1">
    <citation type="submission" date="2025-08" db="UniProtKB">
        <authorList>
            <consortium name="RefSeq"/>
        </authorList>
    </citation>
    <scope>IDENTIFICATION</scope>
</reference>
<dbReference type="AlphaFoldDB" id="A0A7E6FHJ6"/>
<name>A0A7E6FHJ6_9MOLL</name>
<dbReference type="Proteomes" id="UP000515154">
    <property type="component" value="Linkage group LG19"/>
</dbReference>
<dbReference type="RefSeq" id="XP_036367216.1">
    <property type="nucleotide sequence ID" value="XM_036511323.1"/>
</dbReference>
<protein>
    <submittedName>
        <fullName evidence="2">Uncharacterized protein LOC118767173</fullName>
    </submittedName>
</protein>
<organism evidence="1 2">
    <name type="scientific">Octopus sinensis</name>
    <name type="common">East Asian common octopus</name>
    <dbReference type="NCBI Taxonomy" id="2607531"/>
    <lineage>
        <taxon>Eukaryota</taxon>
        <taxon>Metazoa</taxon>
        <taxon>Spiralia</taxon>
        <taxon>Lophotrochozoa</taxon>
        <taxon>Mollusca</taxon>
        <taxon>Cephalopoda</taxon>
        <taxon>Coleoidea</taxon>
        <taxon>Octopodiformes</taxon>
        <taxon>Octopoda</taxon>
        <taxon>Incirrata</taxon>
        <taxon>Octopodidae</taxon>
        <taxon>Octopus</taxon>
    </lineage>
</organism>
<sequence>MSDQIYESSSILILVCQAFSQNIVLHRIGTLEFSYLPYKLHSLLTSVCYVTREPLCLQHLRTPRIQHHSHCFPKILKRFIKDAFTLIRHRLNDLVFYYYNLTSPPH</sequence>
<keyword evidence="1" id="KW-1185">Reference proteome</keyword>
<dbReference type="KEGG" id="osn:118767173"/>
<accession>A0A7E6FHJ6</accession>
<proteinExistence type="predicted"/>
<gene>
    <name evidence="2" type="primary">LOC118767173</name>
</gene>
<evidence type="ECO:0000313" key="1">
    <source>
        <dbReference type="Proteomes" id="UP000515154"/>
    </source>
</evidence>